<accession>A0A485K7L2</accession>
<dbReference type="GO" id="GO:0005856">
    <property type="term" value="C:cytoskeleton"/>
    <property type="evidence" value="ECO:0007669"/>
    <property type="project" value="UniProtKB-SubCell"/>
</dbReference>
<gene>
    <name evidence="5" type="primary">Aste57867_2001</name>
    <name evidence="4" type="ORF">As57867_001999</name>
    <name evidence="5" type="ORF">ASTE57867_2001</name>
</gene>
<dbReference type="AlphaFoldDB" id="A0A485K7L2"/>
<protein>
    <submittedName>
        <fullName evidence="5">Aste57867_2001 protein</fullName>
    </submittedName>
</protein>
<evidence type="ECO:0000256" key="1">
    <source>
        <dbReference type="ARBA" id="ARBA00004245"/>
    </source>
</evidence>
<dbReference type="EMBL" id="CAADRA010000197">
    <property type="protein sequence ID" value="VFT79205.1"/>
    <property type="molecule type" value="Genomic_DNA"/>
</dbReference>
<dbReference type="Proteomes" id="UP000332933">
    <property type="component" value="Unassembled WGS sequence"/>
</dbReference>
<reference evidence="4" key="2">
    <citation type="submission" date="2019-06" db="EMBL/GenBank/DDBJ databases">
        <title>Genomics analysis of Aphanomyces spp. identifies a new class of oomycete effector associated with host adaptation.</title>
        <authorList>
            <person name="Gaulin E."/>
        </authorList>
    </citation>
    <scope>NUCLEOTIDE SEQUENCE</scope>
    <source>
        <strain evidence="4">CBS 578.67</strain>
    </source>
</reference>
<evidence type="ECO:0000256" key="2">
    <source>
        <dbReference type="ARBA" id="ARBA00022490"/>
    </source>
</evidence>
<keyword evidence="2" id="KW-0963">Cytoplasm</keyword>
<proteinExistence type="predicted"/>
<dbReference type="InterPro" id="IPR032675">
    <property type="entry name" value="LRR_dom_sf"/>
</dbReference>
<dbReference type="EMBL" id="VJMH01000197">
    <property type="protein sequence ID" value="KAF0717939.1"/>
    <property type="molecule type" value="Genomic_DNA"/>
</dbReference>
<dbReference type="SUPFAM" id="SSF52047">
    <property type="entry name" value="RNI-like"/>
    <property type="match status" value="1"/>
</dbReference>
<evidence type="ECO:0000313" key="6">
    <source>
        <dbReference type="Proteomes" id="UP000332933"/>
    </source>
</evidence>
<evidence type="ECO:0000256" key="3">
    <source>
        <dbReference type="ARBA" id="ARBA00023212"/>
    </source>
</evidence>
<dbReference type="InterPro" id="IPR052410">
    <property type="entry name" value="DRC5"/>
</dbReference>
<evidence type="ECO:0000313" key="5">
    <source>
        <dbReference type="EMBL" id="VFT79205.1"/>
    </source>
</evidence>
<reference evidence="5 6" key="1">
    <citation type="submission" date="2019-03" db="EMBL/GenBank/DDBJ databases">
        <authorList>
            <person name="Gaulin E."/>
            <person name="Dumas B."/>
        </authorList>
    </citation>
    <scope>NUCLEOTIDE SEQUENCE [LARGE SCALE GENOMIC DNA]</scope>
    <source>
        <strain evidence="5">CBS 568.67</strain>
    </source>
</reference>
<sequence length="443" mass="49820">MSKRAKPGAAAADWVPELTETIARYIVDPDDIMNYLDALEPTKTLGDLHHLLHLLQKHGTSKDIWPRLRITPPLVNEVRLLKAVVKFFSHIELATTGDVSWLCLAPATTMHLTAFPTIAEDSTAWYNELTRLPITHITWKYFDDEDRSALVNALPRLPQLKGLTIEFENTIAPFLEFISTSTLHELHLGQHLFAGTDGPSGSSHDYKLMNLTKWIRTQSARTLTFPLADLRWCTPGAVQAFLDALSQSTTLTTFVGHRFSLSALQRCTIRWPWSLEALYIDNVFMNDADDAAIVEAFLHHSNLKQLEFNQPEFSSDCFRSFLDRLPPSLERLTLRNAGLSDQEMQILAKLLPTMAIVKLNLSENSFEDPGVYSLAEVLDKTSIEELCLDGNNFSEAAGVALIESTKSKPRVFISLRDCGFDEDEKEKLAALVRRQGVRLDLAD</sequence>
<name>A0A485K7L2_9STRA</name>
<evidence type="ECO:0000313" key="4">
    <source>
        <dbReference type="EMBL" id="KAF0717939.1"/>
    </source>
</evidence>
<dbReference type="Gene3D" id="3.80.10.10">
    <property type="entry name" value="Ribonuclease Inhibitor"/>
    <property type="match status" value="1"/>
</dbReference>
<keyword evidence="3" id="KW-0206">Cytoskeleton</keyword>
<comment type="subcellular location">
    <subcellularLocation>
        <location evidence="1">Cytoplasm</location>
        <location evidence="1">Cytoskeleton</location>
    </subcellularLocation>
</comment>
<keyword evidence="6" id="KW-1185">Reference proteome</keyword>
<organism evidence="5 6">
    <name type="scientific">Aphanomyces stellatus</name>
    <dbReference type="NCBI Taxonomy" id="120398"/>
    <lineage>
        <taxon>Eukaryota</taxon>
        <taxon>Sar</taxon>
        <taxon>Stramenopiles</taxon>
        <taxon>Oomycota</taxon>
        <taxon>Saprolegniomycetes</taxon>
        <taxon>Saprolegniales</taxon>
        <taxon>Verrucalvaceae</taxon>
        <taxon>Aphanomyces</taxon>
    </lineage>
</organism>
<dbReference type="PANTHER" id="PTHR24107">
    <property type="entry name" value="YNEIN REGULATORY COMPLEX SUBUNIT 5"/>
    <property type="match status" value="1"/>
</dbReference>